<dbReference type="InterPro" id="IPR017850">
    <property type="entry name" value="Alkaline_phosphatase_core_sf"/>
</dbReference>
<evidence type="ECO:0000256" key="2">
    <source>
        <dbReference type="ARBA" id="ARBA00022801"/>
    </source>
</evidence>
<gene>
    <name evidence="4" type="ORF">SAMN04488515_2919</name>
</gene>
<dbReference type="Pfam" id="PF00884">
    <property type="entry name" value="Sulfatase"/>
    <property type="match status" value="1"/>
</dbReference>
<dbReference type="AlphaFoldDB" id="A0A1I0RM92"/>
<dbReference type="GO" id="GO:0005509">
    <property type="term" value="F:calcium ion binding"/>
    <property type="evidence" value="ECO:0007669"/>
    <property type="project" value="InterPro"/>
</dbReference>
<dbReference type="RefSeq" id="WP_165611854.1">
    <property type="nucleotide sequence ID" value="NZ_FOIZ01000002.1"/>
</dbReference>
<dbReference type="SUPFAM" id="SSF53649">
    <property type="entry name" value="Alkaline phosphatase-like"/>
    <property type="match status" value="1"/>
</dbReference>
<dbReference type="InterPro" id="IPR018511">
    <property type="entry name" value="Hemolysin-typ_Ca-bd_CS"/>
</dbReference>
<dbReference type="PRINTS" id="PR00313">
    <property type="entry name" value="CABNDNGRPT"/>
</dbReference>
<dbReference type="STRING" id="364200.SAMN04488515_2919"/>
<proteinExistence type="predicted"/>
<dbReference type="GO" id="GO:0005737">
    <property type="term" value="C:cytoplasm"/>
    <property type="evidence" value="ECO:0007669"/>
    <property type="project" value="TreeGrafter"/>
</dbReference>
<dbReference type="InterPro" id="IPR000917">
    <property type="entry name" value="Sulfatase_N"/>
</dbReference>
<dbReference type="GO" id="GO:0008484">
    <property type="term" value="F:sulfuric ester hydrolase activity"/>
    <property type="evidence" value="ECO:0007669"/>
    <property type="project" value="TreeGrafter"/>
</dbReference>
<evidence type="ECO:0000313" key="4">
    <source>
        <dbReference type="EMBL" id="SEW42093.1"/>
    </source>
</evidence>
<sequence length="745" mass="81969">MSNLALIYIDDLFTYRLFRNTFGQPIQTPNLDKLCETATVFNAAYAFIPICGPSRASAMTGWSPFESGVHSNHGQEWYQFIPTRDNLSSVIKRAGHYVVHAGKIMHGYYPQPVHQQRQMHHEVMPRGLFFPTQAAPEDREVYFESPLGIEGIEGHDKDFYDYRVAQYGIDALERLPEDKPWTVMLGFQHPHTRYIAPKWCYERYDRTLIEEPTSWALGDLPRPTTYAEQFMGDGTVWPGKDFEAWQHHVRAYLACITHVDHHIGRFLDALEASGKDKDTAVVVVSDHGYHVGDHDVWGKFTLWEEAARTPLIVKMPGQTKGSEVDEPVTLMDIFPTCLDLIGEDIPARIQSQSLRPLLPDQPGEYEKRGALSSVYGATGIRAGDYRYILYPNGDEEIYNVVADPQQSKNLIDEAELIADMRNRLVVESARNGLFHTSDVLPPIAEALQYALQAGASVHGGTGDDSYFLWEGADVEIKDDGGNDTIYLGGWQGDTTYTLPDGIENLFLAVKRAPTMPEIHLNNLDNRVDGPQRSYVGYGYGGNDIMTGPNKSTLYGGHGDDEVHVSGPEAVGYGDDGNDTLTARSGAGIYGGAGDDHLSIIIGESSAYGGTGDDQLYGGENADTLDGGSGDDYLDGGMGDDLIIGGPGRDTMFGGQGKDTLISLGDDIMSGGQGKDTFIIGRAGSCQITDWEIGEEINLTAWNATPEYRQITDHSILMWHKGRSVMVNSAAKITISDLEASVVIDT</sequence>
<accession>A0A1I0RM92</accession>
<organism evidence="4 5">
    <name type="scientific">Cognatiyoonia koreensis</name>
    <dbReference type="NCBI Taxonomy" id="364200"/>
    <lineage>
        <taxon>Bacteria</taxon>
        <taxon>Pseudomonadati</taxon>
        <taxon>Pseudomonadota</taxon>
        <taxon>Alphaproteobacteria</taxon>
        <taxon>Rhodobacterales</taxon>
        <taxon>Paracoccaceae</taxon>
        <taxon>Cognatiyoonia</taxon>
    </lineage>
</organism>
<reference evidence="4 5" key="1">
    <citation type="submission" date="2016-10" db="EMBL/GenBank/DDBJ databases">
        <authorList>
            <person name="de Groot N.N."/>
        </authorList>
    </citation>
    <scope>NUCLEOTIDE SEQUENCE [LARGE SCALE GENOMIC DNA]</scope>
    <source>
        <strain evidence="4 5">DSM 17925</strain>
    </source>
</reference>
<keyword evidence="2" id="KW-0378">Hydrolase</keyword>
<dbReference type="InterPro" id="IPR011049">
    <property type="entry name" value="Serralysin-like_metalloprot_C"/>
</dbReference>
<dbReference type="Proteomes" id="UP000199167">
    <property type="component" value="Unassembled WGS sequence"/>
</dbReference>
<evidence type="ECO:0000256" key="1">
    <source>
        <dbReference type="ARBA" id="ARBA00022723"/>
    </source>
</evidence>
<keyword evidence="5" id="KW-1185">Reference proteome</keyword>
<evidence type="ECO:0000259" key="3">
    <source>
        <dbReference type="Pfam" id="PF00884"/>
    </source>
</evidence>
<dbReference type="InterPro" id="IPR001343">
    <property type="entry name" value="Hemolysn_Ca-bd"/>
</dbReference>
<dbReference type="Gene3D" id="3.40.720.10">
    <property type="entry name" value="Alkaline Phosphatase, subunit A"/>
    <property type="match status" value="1"/>
</dbReference>
<protein>
    <submittedName>
        <fullName evidence="4">Arylsulfatase A</fullName>
    </submittedName>
</protein>
<feature type="domain" description="Sulfatase N-terminal" evidence="3">
    <location>
        <begin position="6"/>
        <end position="342"/>
    </location>
</feature>
<dbReference type="PROSITE" id="PS00330">
    <property type="entry name" value="HEMOLYSIN_CALCIUM"/>
    <property type="match status" value="1"/>
</dbReference>
<evidence type="ECO:0000313" key="5">
    <source>
        <dbReference type="Proteomes" id="UP000199167"/>
    </source>
</evidence>
<dbReference type="SUPFAM" id="SSF51120">
    <property type="entry name" value="beta-Roll"/>
    <property type="match status" value="1"/>
</dbReference>
<dbReference type="PANTHER" id="PTHR45953">
    <property type="entry name" value="IDURONATE 2-SULFATASE"/>
    <property type="match status" value="1"/>
</dbReference>
<keyword evidence="1" id="KW-0479">Metal-binding</keyword>
<dbReference type="Pfam" id="PF00353">
    <property type="entry name" value="HemolysinCabind"/>
    <property type="match status" value="1"/>
</dbReference>
<dbReference type="Gene3D" id="2.150.10.10">
    <property type="entry name" value="Serralysin-like metalloprotease, C-terminal"/>
    <property type="match status" value="2"/>
</dbReference>
<dbReference type="EMBL" id="FOIZ01000002">
    <property type="protein sequence ID" value="SEW42093.1"/>
    <property type="molecule type" value="Genomic_DNA"/>
</dbReference>
<dbReference type="PANTHER" id="PTHR45953:SF1">
    <property type="entry name" value="IDURONATE 2-SULFATASE"/>
    <property type="match status" value="1"/>
</dbReference>
<name>A0A1I0RM92_9RHOB</name>